<keyword evidence="8 9" id="KW-0464">Manganese</keyword>
<proteinExistence type="inferred from homology"/>
<feature type="domain" description="DUF83" evidence="10">
    <location>
        <begin position="5"/>
        <end position="164"/>
    </location>
</feature>
<dbReference type="PANTHER" id="PTHR37168">
    <property type="entry name" value="CRISPR-ASSOCIATED EXONUCLEASE CAS4"/>
    <property type="match status" value="1"/>
</dbReference>
<dbReference type="AlphaFoldDB" id="A0AB34R138"/>
<dbReference type="GO" id="GO:0051536">
    <property type="term" value="F:iron-sulfur cluster binding"/>
    <property type="evidence" value="ECO:0007669"/>
    <property type="project" value="UniProtKB-KW"/>
</dbReference>
<sequence>MYITATHVNYYYICLRKLWLFANGINMEHTSDIVTEGKLVHETSYSNRAARYDEVRIGGSVIDFYDPRDRVIHEIKKSSAKEEAHIWQVKYYINLFEKEGIEGVIGLLEYPLLRETLRVELEEGDRERLREIEVEILKIIESENCPERIPKRKCGSCSYYEFCYAGEEEI</sequence>
<evidence type="ECO:0000256" key="7">
    <source>
        <dbReference type="ARBA" id="ARBA00023118"/>
    </source>
</evidence>
<dbReference type="GO" id="GO:0051607">
    <property type="term" value="P:defense response to virus"/>
    <property type="evidence" value="ECO:0007669"/>
    <property type="project" value="UniProtKB-KW"/>
</dbReference>
<gene>
    <name evidence="11" type="ORF">IE90_10435</name>
</gene>
<evidence type="ECO:0000313" key="11">
    <source>
        <dbReference type="EMBL" id="KIO43538.1"/>
    </source>
</evidence>
<protein>
    <recommendedName>
        <fullName evidence="9">CRISPR-associated exonuclease Cas4</fullName>
        <ecNumber evidence="9">3.1.12.1</ecNumber>
    </recommendedName>
</protein>
<keyword evidence="3 9" id="KW-0378">Hydrolase</keyword>
<dbReference type="Pfam" id="PF01930">
    <property type="entry name" value="Cas_Cas4"/>
    <property type="match status" value="1"/>
</dbReference>
<organism evidence="11 12">
    <name type="scientific">Sanguibacteroides justesenii</name>
    <dbReference type="NCBI Taxonomy" id="1547597"/>
    <lineage>
        <taxon>Bacteria</taxon>
        <taxon>Pseudomonadati</taxon>
        <taxon>Bacteroidota</taxon>
        <taxon>Bacteroidia</taxon>
        <taxon>Bacteroidales</taxon>
        <taxon>Porphyromonadaceae</taxon>
        <taxon>Sanguibacteroides</taxon>
    </lineage>
</organism>
<evidence type="ECO:0000259" key="10">
    <source>
        <dbReference type="Pfam" id="PF01930"/>
    </source>
</evidence>
<accession>A0AB34R138</accession>
<comment type="cofactor">
    <cofactor evidence="9">
        <name>iron-sulfur cluster</name>
        <dbReference type="ChEBI" id="CHEBI:30408"/>
    </cofactor>
</comment>
<evidence type="ECO:0000256" key="5">
    <source>
        <dbReference type="ARBA" id="ARBA00023004"/>
    </source>
</evidence>
<name>A0AB34R138_9PORP</name>
<dbReference type="NCBIfam" id="TIGR00372">
    <property type="entry name" value="cas4"/>
    <property type="match status" value="1"/>
</dbReference>
<dbReference type="Gene3D" id="3.90.320.10">
    <property type="match status" value="1"/>
</dbReference>
<dbReference type="GO" id="GO:0046872">
    <property type="term" value="F:metal ion binding"/>
    <property type="evidence" value="ECO:0007669"/>
    <property type="project" value="UniProtKB-KW"/>
</dbReference>
<comment type="function">
    <text evidence="9">CRISPR (clustered regularly interspaced short palindromic repeat) is an adaptive immune system that provides protection against mobile genetic elements (viruses, transposable elements and conjugative plasmids). CRISPR clusters contain sequences complementary to antecedent mobile elements and target invading nucleic acids. CRISPR clusters are transcribed and processed into CRISPR RNA (crRNA).</text>
</comment>
<dbReference type="InterPro" id="IPR013343">
    <property type="entry name" value="CRISPR-assoc_prot_Cas4"/>
</dbReference>
<dbReference type="InterPro" id="IPR022765">
    <property type="entry name" value="Dna2/Cas4_DUF83"/>
</dbReference>
<keyword evidence="1 9" id="KW-0540">Nuclease</keyword>
<keyword evidence="7 9" id="KW-0051">Antiviral defense</keyword>
<evidence type="ECO:0000256" key="1">
    <source>
        <dbReference type="ARBA" id="ARBA00022722"/>
    </source>
</evidence>
<comment type="cofactor">
    <cofactor evidence="9">
        <name>Mg(2+)</name>
        <dbReference type="ChEBI" id="CHEBI:18420"/>
    </cofactor>
    <cofactor evidence="9">
        <name>Mn(2+)</name>
        <dbReference type="ChEBI" id="CHEBI:29035"/>
    </cofactor>
    <text evidence="9">Mg(2+) or Mn(2+) required for ssDNA cleavage activity.</text>
</comment>
<evidence type="ECO:0000256" key="4">
    <source>
        <dbReference type="ARBA" id="ARBA00022839"/>
    </source>
</evidence>
<evidence type="ECO:0000256" key="3">
    <source>
        <dbReference type="ARBA" id="ARBA00022801"/>
    </source>
</evidence>
<dbReference type="Proteomes" id="UP000031937">
    <property type="component" value="Unassembled WGS sequence"/>
</dbReference>
<dbReference type="EC" id="3.1.12.1" evidence="9"/>
<dbReference type="InterPro" id="IPR011604">
    <property type="entry name" value="PDDEXK-like_dom_sf"/>
</dbReference>
<dbReference type="GO" id="GO:0004527">
    <property type="term" value="F:exonuclease activity"/>
    <property type="evidence" value="ECO:0007669"/>
    <property type="project" value="UniProtKB-KW"/>
</dbReference>
<evidence type="ECO:0000313" key="12">
    <source>
        <dbReference type="Proteomes" id="UP000031937"/>
    </source>
</evidence>
<reference evidence="11 12" key="1">
    <citation type="submission" date="2014-07" db="EMBL/GenBank/DDBJ databases">
        <title>Porphyromonadaceae bacterium OUH 334697 = ATCC BAA-2682 = DSM 28341 draft genome.</title>
        <authorList>
            <person name="Sydenham T.V."/>
            <person name="Hasman H."/>
            <person name="Justesen U.S."/>
        </authorList>
    </citation>
    <scope>NUCLEOTIDE SEQUENCE [LARGE SCALE GENOMIC DNA]</scope>
    <source>
        <strain evidence="11 12">OUH 334697</strain>
    </source>
</reference>
<evidence type="ECO:0000256" key="8">
    <source>
        <dbReference type="ARBA" id="ARBA00023211"/>
    </source>
</evidence>
<evidence type="ECO:0000256" key="6">
    <source>
        <dbReference type="ARBA" id="ARBA00023014"/>
    </source>
</evidence>
<keyword evidence="5 9" id="KW-0408">Iron</keyword>
<comment type="caution">
    <text evidence="11">The sequence shown here is derived from an EMBL/GenBank/DDBJ whole genome shotgun (WGS) entry which is preliminary data.</text>
</comment>
<keyword evidence="2 9" id="KW-0479">Metal-binding</keyword>
<dbReference type="RefSeq" id="WP_041503747.1">
    <property type="nucleotide sequence ID" value="NZ_JPIT01000031.1"/>
</dbReference>
<dbReference type="PANTHER" id="PTHR37168:SF1">
    <property type="entry name" value="CRISPR-ASSOCIATED EXONUCLEASE CAS4"/>
    <property type="match status" value="1"/>
</dbReference>
<dbReference type="EMBL" id="JPIT01000031">
    <property type="protein sequence ID" value="KIO43538.1"/>
    <property type="molecule type" value="Genomic_DNA"/>
</dbReference>
<keyword evidence="6 9" id="KW-0411">Iron-sulfur</keyword>
<keyword evidence="4 9" id="KW-0269">Exonuclease</keyword>
<evidence type="ECO:0000256" key="2">
    <source>
        <dbReference type="ARBA" id="ARBA00022723"/>
    </source>
</evidence>
<evidence type="ECO:0000256" key="9">
    <source>
        <dbReference type="RuleBase" id="RU365022"/>
    </source>
</evidence>
<comment type="similarity">
    <text evidence="9">Belongs to the CRISPR-associated exonuclease Cas4 family.</text>
</comment>